<feature type="region of interest" description="Disordered" evidence="1">
    <location>
        <begin position="102"/>
        <end position="122"/>
    </location>
</feature>
<sequence>MSSILFGLDEDIVEDLDSDDFSNIDPALLAMDENNLLAIDLDGEEQSVEATLGNEEDEEVVDAAEDTVTPWLDNVHSSMQSIRLHGISRNTQDCFDAYVAETQSQSLRPRPRRDNSGHNRTYVDPTLCNQMLAVFDSDRNEAELALGLGSFFKIVHPIDRFFPG</sequence>
<dbReference type="EMBL" id="KV441404">
    <property type="protein sequence ID" value="OAF56461.1"/>
    <property type="molecule type" value="Genomic_DNA"/>
</dbReference>
<dbReference type="GeneID" id="36289705"/>
<accession>A0A177A5E4</accession>
<evidence type="ECO:0000256" key="1">
    <source>
        <dbReference type="SAM" id="MobiDB-lite"/>
    </source>
</evidence>
<reference evidence="2" key="1">
    <citation type="submission" date="2016-03" db="EMBL/GenBank/DDBJ databases">
        <title>Updated assembly of Pseudogymnoascus destructans, the fungus causing white-nose syndrome of bats.</title>
        <authorList>
            <person name="Palmer J.M."/>
            <person name="Drees K.P."/>
            <person name="Foster J.T."/>
            <person name="Lindner D.L."/>
        </authorList>
    </citation>
    <scope>NUCLEOTIDE SEQUENCE [LARGE SCALE GENOMIC DNA]</scope>
    <source>
        <strain evidence="2">20631-21</strain>
    </source>
</reference>
<dbReference type="VEuPathDB" id="FungiDB:GMDG_07676"/>
<dbReference type="RefSeq" id="XP_024321755.1">
    <property type="nucleotide sequence ID" value="XM_024470241.1"/>
</dbReference>
<protein>
    <submittedName>
        <fullName evidence="2">Uncharacterized protein</fullName>
    </submittedName>
</protein>
<evidence type="ECO:0000313" key="2">
    <source>
        <dbReference type="EMBL" id="OAF56461.1"/>
    </source>
</evidence>
<organism evidence="2">
    <name type="scientific">Pseudogymnoascus destructans</name>
    <dbReference type="NCBI Taxonomy" id="655981"/>
    <lineage>
        <taxon>Eukaryota</taxon>
        <taxon>Fungi</taxon>
        <taxon>Dikarya</taxon>
        <taxon>Ascomycota</taxon>
        <taxon>Pezizomycotina</taxon>
        <taxon>Leotiomycetes</taxon>
        <taxon>Thelebolales</taxon>
        <taxon>Thelebolaceae</taxon>
        <taxon>Pseudogymnoascus</taxon>
    </lineage>
</organism>
<gene>
    <name evidence="2" type="ORF">VC83_06648</name>
</gene>
<name>A0A177A5E4_9PEZI</name>
<dbReference type="Proteomes" id="UP000077154">
    <property type="component" value="Unassembled WGS sequence"/>
</dbReference>
<dbReference type="AlphaFoldDB" id="A0A177A5E4"/>
<proteinExistence type="predicted"/>